<dbReference type="AlphaFoldDB" id="A0AAN7TPK4"/>
<evidence type="ECO:0000313" key="2">
    <source>
        <dbReference type="Proteomes" id="UP001310890"/>
    </source>
</evidence>
<sequence>MDQTPQRQKQLATIDQKPFEIPAWARAAFKSAAAYQASHSTHNTQSTECSLDTSHLVGSSIEEEFNAQRIRIQNLVETNKELFEAVRTLLEQGGYDRKDLSAAERLGLLLRGGGTKRSTGHPPGTLDPPLIGAVGAGVSAVREEEV</sequence>
<dbReference type="EMBL" id="JAVRRL010000009">
    <property type="protein sequence ID" value="KAK5116186.1"/>
    <property type="molecule type" value="Genomic_DNA"/>
</dbReference>
<protein>
    <submittedName>
        <fullName evidence="1">Uncharacterized protein</fullName>
    </submittedName>
</protein>
<organism evidence="1 2">
    <name type="scientific">Meristemomyces frigidus</name>
    <dbReference type="NCBI Taxonomy" id="1508187"/>
    <lineage>
        <taxon>Eukaryota</taxon>
        <taxon>Fungi</taxon>
        <taxon>Dikarya</taxon>
        <taxon>Ascomycota</taxon>
        <taxon>Pezizomycotina</taxon>
        <taxon>Dothideomycetes</taxon>
        <taxon>Dothideomycetidae</taxon>
        <taxon>Mycosphaerellales</taxon>
        <taxon>Teratosphaeriaceae</taxon>
        <taxon>Meristemomyces</taxon>
    </lineage>
</organism>
<reference evidence="1" key="1">
    <citation type="submission" date="2023-08" db="EMBL/GenBank/DDBJ databases">
        <title>Black Yeasts Isolated from many extreme environments.</title>
        <authorList>
            <person name="Coleine C."/>
            <person name="Stajich J.E."/>
            <person name="Selbmann L."/>
        </authorList>
    </citation>
    <scope>NUCLEOTIDE SEQUENCE</scope>
    <source>
        <strain evidence="1">CCFEE 5401</strain>
    </source>
</reference>
<dbReference type="Proteomes" id="UP001310890">
    <property type="component" value="Unassembled WGS sequence"/>
</dbReference>
<accession>A0AAN7TPK4</accession>
<name>A0AAN7TPK4_9PEZI</name>
<evidence type="ECO:0000313" key="1">
    <source>
        <dbReference type="EMBL" id="KAK5116186.1"/>
    </source>
</evidence>
<proteinExistence type="predicted"/>
<comment type="caution">
    <text evidence="1">The sequence shown here is derived from an EMBL/GenBank/DDBJ whole genome shotgun (WGS) entry which is preliminary data.</text>
</comment>
<gene>
    <name evidence="1" type="ORF">LTR62_008512</name>
</gene>